<comment type="caution">
    <text evidence="7">The sequence shown here is derived from an EMBL/GenBank/DDBJ whole genome shotgun (WGS) entry which is preliminary data.</text>
</comment>
<keyword evidence="3" id="KW-0720">Serine protease</keyword>
<dbReference type="Gene3D" id="2.40.10.10">
    <property type="entry name" value="Trypsin-like serine proteases"/>
    <property type="match status" value="1"/>
</dbReference>
<sequence length="409" mass="43976">MALHLLVALVLLAGTAHNSFSPEKSLIDINWDDILAAIPGLVASIQEIIAGIELANILEAIQNIISNIPGIIGNLPGIIENLPGNLPEIIGNLPDIIGSLPDVIGNLPEIIENINWDAILDHLPNIDWPSVVENLPDIIANLPEIIGNLPDIIENLPDIDWPAIIDLLPDIDRDPGVISHIRQHPSLVQIEVGYSSIWLMGCTGSILNTGYVLTAARCVSGRLYDPRIRRVRAGANSRGGDGAVFPVNFAIAHPSFGGNGFDGDIALVRIFGVFQYGPNIQRVGITSQGVFFPAGVRVLNAGWGSTAQGKSISNRELHSADLHVVDNHQCRNKYAGFPIPITVTHNMICAGRARSGGRMADLRDAGGPLYYDGTLVGVLSFGRYFLRDEYPVVATSVSSYTNWIVNNAV</sequence>
<proteinExistence type="predicted"/>
<gene>
    <name evidence="7" type="ORF">O3G_MSEX004319</name>
</gene>
<dbReference type="Proteomes" id="UP000791440">
    <property type="component" value="Unassembled WGS sequence"/>
</dbReference>
<keyword evidence="2" id="KW-0378">Hydrolase</keyword>
<evidence type="ECO:0000313" key="8">
    <source>
        <dbReference type="Proteomes" id="UP000791440"/>
    </source>
</evidence>
<dbReference type="PROSITE" id="PS50240">
    <property type="entry name" value="TRYPSIN_DOM"/>
    <property type="match status" value="1"/>
</dbReference>
<dbReference type="GO" id="GO:0006508">
    <property type="term" value="P:proteolysis"/>
    <property type="evidence" value="ECO:0007669"/>
    <property type="project" value="UniProtKB-KW"/>
</dbReference>
<protein>
    <recommendedName>
        <fullName evidence="6">Peptidase S1 domain-containing protein</fullName>
    </recommendedName>
</protein>
<dbReference type="PANTHER" id="PTHR24276">
    <property type="entry name" value="POLYSERASE-RELATED"/>
    <property type="match status" value="1"/>
</dbReference>
<dbReference type="AlphaFoldDB" id="A0A921YVH4"/>
<keyword evidence="1" id="KW-0645">Protease</keyword>
<feature type="chain" id="PRO_5038276360" description="Peptidase S1 domain-containing protein" evidence="5">
    <location>
        <begin position="19"/>
        <end position="409"/>
    </location>
</feature>
<keyword evidence="5" id="KW-0732">Signal</keyword>
<name>A0A921YVH4_MANSE</name>
<dbReference type="CDD" id="cd00190">
    <property type="entry name" value="Tryp_SPc"/>
    <property type="match status" value="1"/>
</dbReference>
<dbReference type="InterPro" id="IPR009003">
    <property type="entry name" value="Peptidase_S1_PA"/>
</dbReference>
<reference evidence="7" key="1">
    <citation type="journal article" date="2016" name="Insect Biochem. Mol. Biol.">
        <title>Multifaceted biological insights from a draft genome sequence of the tobacco hornworm moth, Manduca sexta.</title>
        <authorList>
            <person name="Kanost M.R."/>
            <person name="Arrese E.L."/>
            <person name="Cao X."/>
            <person name="Chen Y.R."/>
            <person name="Chellapilla S."/>
            <person name="Goldsmith M.R."/>
            <person name="Grosse-Wilde E."/>
            <person name="Heckel D.G."/>
            <person name="Herndon N."/>
            <person name="Jiang H."/>
            <person name="Papanicolaou A."/>
            <person name="Qu J."/>
            <person name="Soulages J.L."/>
            <person name="Vogel H."/>
            <person name="Walters J."/>
            <person name="Waterhouse R.M."/>
            <person name="Ahn S.J."/>
            <person name="Almeida F.C."/>
            <person name="An C."/>
            <person name="Aqrawi P."/>
            <person name="Bretschneider A."/>
            <person name="Bryant W.B."/>
            <person name="Bucks S."/>
            <person name="Chao H."/>
            <person name="Chevignon G."/>
            <person name="Christen J.M."/>
            <person name="Clarke D.F."/>
            <person name="Dittmer N.T."/>
            <person name="Ferguson L.C.F."/>
            <person name="Garavelou S."/>
            <person name="Gordon K.H.J."/>
            <person name="Gunaratna R.T."/>
            <person name="Han Y."/>
            <person name="Hauser F."/>
            <person name="He Y."/>
            <person name="Heidel-Fischer H."/>
            <person name="Hirsh A."/>
            <person name="Hu Y."/>
            <person name="Jiang H."/>
            <person name="Kalra D."/>
            <person name="Klinner C."/>
            <person name="Konig C."/>
            <person name="Kovar C."/>
            <person name="Kroll A.R."/>
            <person name="Kuwar S.S."/>
            <person name="Lee S.L."/>
            <person name="Lehman R."/>
            <person name="Li K."/>
            <person name="Li Z."/>
            <person name="Liang H."/>
            <person name="Lovelace S."/>
            <person name="Lu Z."/>
            <person name="Mansfield J.H."/>
            <person name="McCulloch K.J."/>
            <person name="Mathew T."/>
            <person name="Morton B."/>
            <person name="Muzny D.M."/>
            <person name="Neunemann D."/>
            <person name="Ongeri F."/>
            <person name="Pauchet Y."/>
            <person name="Pu L.L."/>
            <person name="Pyrousis I."/>
            <person name="Rao X.J."/>
            <person name="Redding A."/>
            <person name="Roesel C."/>
            <person name="Sanchez-Gracia A."/>
            <person name="Schaack S."/>
            <person name="Shukla A."/>
            <person name="Tetreau G."/>
            <person name="Wang Y."/>
            <person name="Xiong G.H."/>
            <person name="Traut W."/>
            <person name="Walsh T.K."/>
            <person name="Worley K.C."/>
            <person name="Wu D."/>
            <person name="Wu W."/>
            <person name="Wu Y.Q."/>
            <person name="Zhang X."/>
            <person name="Zou Z."/>
            <person name="Zucker H."/>
            <person name="Briscoe A.D."/>
            <person name="Burmester T."/>
            <person name="Clem R.J."/>
            <person name="Feyereisen R."/>
            <person name="Grimmelikhuijzen C.J.P."/>
            <person name="Hamodrakas S.J."/>
            <person name="Hansson B.S."/>
            <person name="Huguet E."/>
            <person name="Jermiin L.S."/>
            <person name="Lan Q."/>
            <person name="Lehman H.K."/>
            <person name="Lorenzen M."/>
            <person name="Merzendorfer H."/>
            <person name="Michalopoulos I."/>
            <person name="Morton D.B."/>
            <person name="Muthukrishnan S."/>
            <person name="Oakeshott J.G."/>
            <person name="Palmer W."/>
            <person name="Park Y."/>
            <person name="Passarelli A.L."/>
            <person name="Rozas J."/>
            <person name="Schwartz L.M."/>
            <person name="Smith W."/>
            <person name="Southgate A."/>
            <person name="Vilcinskas A."/>
            <person name="Vogt R."/>
            <person name="Wang P."/>
            <person name="Werren J."/>
            <person name="Yu X.Q."/>
            <person name="Zhou J.J."/>
            <person name="Brown S.J."/>
            <person name="Scherer S.E."/>
            <person name="Richards S."/>
            <person name="Blissard G.W."/>
        </authorList>
    </citation>
    <scope>NUCLEOTIDE SEQUENCE</scope>
</reference>
<reference evidence="7" key="2">
    <citation type="submission" date="2020-12" db="EMBL/GenBank/DDBJ databases">
        <authorList>
            <person name="Kanost M."/>
        </authorList>
    </citation>
    <scope>NUCLEOTIDE SEQUENCE</scope>
</reference>
<evidence type="ECO:0000259" key="6">
    <source>
        <dbReference type="PROSITE" id="PS50240"/>
    </source>
</evidence>
<dbReference type="SMART" id="SM00020">
    <property type="entry name" value="Tryp_SPc"/>
    <property type="match status" value="1"/>
</dbReference>
<evidence type="ECO:0000256" key="5">
    <source>
        <dbReference type="SAM" id="SignalP"/>
    </source>
</evidence>
<dbReference type="GO" id="GO:0004252">
    <property type="term" value="F:serine-type endopeptidase activity"/>
    <property type="evidence" value="ECO:0007669"/>
    <property type="project" value="InterPro"/>
</dbReference>
<dbReference type="SUPFAM" id="SSF50494">
    <property type="entry name" value="Trypsin-like serine proteases"/>
    <property type="match status" value="1"/>
</dbReference>
<dbReference type="Pfam" id="PF00089">
    <property type="entry name" value="Trypsin"/>
    <property type="match status" value="1"/>
</dbReference>
<evidence type="ECO:0000256" key="1">
    <source>
        <dbReference type="ARBA" id="ARBA00022670"/>
    </source>
</evidence>
<evidence type="ECO:0000256" key="2">
    <source>
        <dbReference type="ARBA" id="ARBA00022801"/>
    </source>
</evidence>
<dbReference type="EMBL" id="JH668330">
    <property type="protein sequence ID" value="KAG6446126.1"/>
    <property type="molecule type" value="Genomic_DNA"/>
</dbReference>
<keyword evidence="4" id="KW-1015">Disulfide bond</keyword>
<evidence type="ECO:0000313" key="7">
    <source>
        <dbReference type="EMBL" id="KAG6446126.1"/>
    </source>
</evidence>
<dbReference type="EMBL" id="JH668330">
    <property type="protein sequence ID" value="KAG6446125.1"/>
    <property type="molecule type" value="Genomic_DNA"/>
</dbReference>
<evidence type="ECO:0000256" key="4">
    <source>
        <dbReference type="ARBA" id="ARBA00023157"/>
    </source>
</evidence>
<feature type="signal peptide" evidence="5">
    <location>
        <begin position="1"/>
        <end position="18"/>
    </location>
</feature>
<dbReference type="PANTHER" id="PTHR24276:SF96">
    <property type="entry name" value="PEPTIDASE S1 DOMAIN-CONTAINING PROTEIN"/>
    <property type="match status" value="1"/>
</dbReference>
<accession>A0A921YVH4</accession>
<dbReference type="InterPro" id="IPR043504">
    <property type="entry name" value="Peptidase_S1_PA_chymotrypsin"/>
</dbReference>
<feature type="domain" description="Peptidase S1" evidence="6">
    <location>
        <begin position="145"/>
        <end position="409"/>
    </location>
</feature>
<evidence type="ECO:0000256" key="3">
    <source>
        <dbReference type="ARBA" id="ARBA00022825"/>
    </source>
</evidence>
<keyword evidence="8" id="KW-1185">Reference proteome</keyword>
<organism evidence="7 8">
    <name type="scientific">Manduca sexta</name>
    <name type="common">Tobacco hawkmoth</name>
    <name type="synonym">Tobacco hornworm</name>
    <dbReference type="NCBI Taxonomy" id="7130"/>
    <lineage>
        <taxon>Eukaryota</taxon>
        <taxon>Metazoa</taxon>
        <taxon>Ecdysozoa</taxon>
        <taxon>Arthropoda</taxon>
        <taxon>Hexapoda</taxon>
        <taxon>Insecta</taxon>
        <taxon>Pterygota</taxon>
        <taxon>Neoptera</taxon>
        <taxon>Endopterygota</taxon>
        <taxon>Lepidoptera</taxon>
        <taxon>Glossata</taxon>
        <taxon>Ditrysia</taxon>
        <taxon>Bombycoidea</taxon>
        <taxon>Sphingidae</taxon>
        <taxon>Sphinginae</taxon>
        <taxon>Sphingini</taxon>
        <taxon>Manduca</taxon>
    </lineage>
</organism>
<dbReference type="InterPro" id="IPR050430">
    <property type="entry name" value="Peptidase_S1"/>
</dbReference>
<dbReference type="InterPro" id="IPR001254">
    <property type="entry name" value="Trypsin_dom"/>
</dbReference>